<dbReference type="KEGG" id="bvq:FHE72_18215"/>
<accession>A0A6I6UVI4</accession>
<evidence type="ECO:0000256" key="1">
    <source>
        <dbReference type="ARBA" id="ARBA00001946"/>
    </source>
</evidence>
<dbReference type="InterPro" id="IPR036135">
    <property type="entry name" value="MoeA_linker/N_sf"/>
</dbReference>
<evidence type="ECO:0000256" key="14">
    <source>
        <dbReference type="SAM" id="MobiDB-lite"/>
    </source>
</evidence>
<comment type="function">
    <text evidence="2 13">Catalyzes the insertion of molybdate into adenylated molybdopterin with the concomitant release of AMP.</text>
</comment>
<dbReference type="UniPathway" id="UPA00344"/>
<evidence type="ECO:0000256" key="10">
    <source>
        <dbReference type="ARBA" id="ARBA00022842"/>
    </source>
</evidence>
<keyword evidence="9 13" id="KW-0479">Metal-binding</keyword>
<dbReference type="Pfam" id="PF03454">
    <property type="entry name" value="MoeA_C"/>
    <property type="match status" value="1"/>
</dbReference>
<feature type="domain" description="MoaB/Mog" evidence="15">
    <location>
        <begin position="189"/>
        <end position="327"/>
    </location>
</feature>
<dbReference type="PANTHER" id="PTHR10192">
    <property type="entry name" value="MOLYBDOPTERIN BIOSYNTHESIS PROTEIN"/>
    <property type="match status" value="1"/>
</dbReference>
<name>A0A6I6UVI4_9BACI</name>
<comment type="catalytic activity">
    <reaction evidence="12">
        <text>adenylyl-molybdopterin + molybdate = Mo-molybdopterin + AMP + H(+)</text>
        <dbReference type="Rhea" id="RHEA:35047"/>
        <dbReference type="ChEBI" id="CHEBI:15378"/>
        <dbReference type="ChEBI" id="CHEBI:36264"/>
        <dbReference type="ChEBI" id="CHEBI:62727"/>
        <dbReference type="ChEBI" id="CHEBI:71302"/>
        <dbReference type="ChEBI" id="CHEBI:456215"/>
        <dbReference type="EC" id="2.10.1.1"/>
    </reaction>
</comment>
<evidence type="ECO:0000256" key="9">
    <source>
        <dbReference type="ARBA" id="ARBA00022723"/>
    </source>
</evidence>
<protein>
    <recommendedName>
        <fullName evidence="6 13">Molybdopterin molybdenumtransferase</fullName>
        <ecNumber evidence="5 13">2.10.1.1</ecNumber>
    </recommendedName>
</protein>
<proteinExistence type="inferred from homology"/>
<dbReference type="Gene3D" id="2.170.190.11">
    <property type="entry name" value="Molybdopterin biosynthesis moea protein, domain 3"/>
    <property type="match status" value="1"/>
</dbReference>
<evidence type="ECO:0000313" key="17">
    <source>
        <dbReference type="Proteomes" id="UP000465062"/>
    </source>
</evidence>
<dbReference type="EC" id="2.10.1.1" evidence="5 13"/>
<comment type="pathway">
    <text evidence="3 13">Cofactor biosynthesis; molybdopterin biosynthesis.</text>
</comment>
<dbReference type="RefSeq" id="WP_159362608.1">
    <property type="nucleotide sequence ID" value="NZ_CP047394.1"/>
</dbReference>
<dbReference type="EMBL" id="CP047394">
    <property type="protein sequence ID" value="QHE62740.1"/>
    <property type="molecule type" value="Genomic_DNA"/>
</dbReference>
<dbReference type="InterPro" id="IPR005111">
    <property type="entry name" value="MoeA_C_domain_IV"/>
</dbReference>
<dbReference type="FunFam" id="2.170.190.11:FF:000001">
    <property type="entry name" value="Molybdopterin molybdenumtransferase"/>
    <property type="match status" value="1"/>
</dbReference>
<dbReference type="InterPro" id="IPR038987">
    <property type="entry name" value="MoeA-like"/>
</dbReference>
<dbReference type="SUPFAM" id="SSF63867">
    <property type="entry name" value="MoeA C-terminal domain-like"/>
    <property type="match status" value="1"/>
</dbReference>
<keyword evidence="10 13" id="KW-0460">Magnesium</keyword>
<comment type="similarity">
    <text evidence="4 13">Belongs to the MoeA family.</text>
</comment>
<dbReference type="Gene3D" id="3.40.980.10">
    <property type="entry name" value="MoaB/Mog-like domain"/>
    <property type="match status" value="1"/>
</dbReference>
<evidence type="ECO:0000256" key="8">
    <source>
        <dbReference type="ARBA" id="ARBA00022679"/>
    </source>
</evidence>
<evidence type="ECO:0000256" key="3">
    <source>
        <dbReference type="ARBA" id="ARBA00005046"/>
    </source>
</evidence>
<dbReference type="SUPFAM" id="SSF63882">
    <property type="entry name" value="MoeA N-terminal region -like"/>
    <property type="match status" value="1"/>
</dbReference>
<dbReference type="InterPro" id="IPR036425">
    <property type="entry name" value="MoaB/Mog-like_dom_sf"/>
</dbReference>
<dbReference type="CDD" id="cd00887">
    <property type="entry name" value="MoeA"/>
    <property type="match status" value="1"/>
</dbReference>
<evidence type="ECO:0000256" key="13">
    <source>
        <dbReference type="RuleBase" id="RU365090"/>
    </source>
</evidence>
<evidence type="ECO:0000256" key="6">
    <source>
        <dbReference type="ARBA" id="ARBA00021108"/>
    </source>
</evidence>
<dbReference type="SMART" id="SM00852">
    <property type="entry name" value="MoCF_biosynth"/>
    <property type="match status" value="1"/>
</dbReference>
<dbReference type="Gene3D" id="2.40.340.10">
    <property type="entry name" value="MoeA, C-terminal, domain IV"/>
    <property type="match status" value="1"/>
</dbReference>
<evidence type="ECO:0000256" key="11">
    <source>
        <dbReference type="ARBA" id="ARBA00023150"/>
    </source>
</evidence>
<organism evidence="16 17">
    <name type="scientific">Rossellomorea vietnamensis</name>
    <dbReference type="NCBI Taxonomy" id="218284"/>
    <lineage>
        <taxon>Bacteria</taxon>
        <taxon>Bacillati</taxon>
        <taxon>Bacillota</taxon>
        <taxon>Bacilli</taxon>
        <taxon>Bacillales</taxon>
        <taxon>Bacillaceae</taxon>
        <taxon>Rossellomorea</taxon>
    </lineage>
</organism>
<feature type="compositionally biased region" description="Basic and acidic residues" evidence="14">
    <location>
        <begin position="425"/>
        <end position="438"/>
    </location>
</feature>
<dbReference type="Gene3D" id="3.90.105.10">
    <property type="entry name" value="Molybdopterin biosynthesis moea protein, domain 2"/>
    <property type="match status" value="1"/>
</dbReference>
<comment type="cofactor">
    <cofactor evidence="1 13">
        <name>Mg(2+)</name>
        <dbReference type="ChEBI" id="CHEBI:18420"/>
    </cofactor>
</comment>
<dbReference type="Pfam" id="PF00994">
    <property type="entry name" value="MoCF_biosynth"/>
    <property type="match status" value="1"/>
</dbReference>
<dbReference type="NCBIfam" id="TIGR00177">
    <property type="entry name" value="molyb_syn"/>
    <property type="match status" value="1"/>
</dbReference>
<dbReference type="InterPro" id="IPR001453">
    <property type="entry name" value="MoaB/Mog_dom"/>
</dbReference>
<dbReference type="SUPFAM" id="SSF53218">
    <property type="entry name" value="Molybdenum cofactor biosynthesis proteins"/>
    <property type="match status" value="1"/>
</dbReference>
<keyword evidence="8 13" id="KW-0808">Transferase</keyword>
<dbReference type="GO" id="GO:0005829">
    <property type="term" value="C:cytosol"/>
    <property type="evidence" value="ECO:0007669"/>
    <property type="project" value="TreeGrafter"/>
</dbReference>
<dbReference type="NCBIfam" id="NF045515">
    <property type="entry name" value="Glp_gephyrin"/>
    <property type="match status" value="1"/>
</dbReference>
<evidence type="ECO:0000256" key="5">
    <source>
        <dbReference type="ARBA" id="ARBA00013269"/>
    </source>
</evidence>
<dbReference type="PANTHER" id="PTHR10192:SF5">
    <property type="entry name" value="GEPHYRIN"/>
    <property type="match status" value="1"/>
</dbReference>
<dbReference type="GO" id="GO:0046872">
    <property type="term" value="F:metal ion binding"/>
    <property type="evidence" value="ECO:0007669"/>
    <property type="project" value="UniProtKB-UniRule"/>
</dbReference>
<reference evidence="16 17" key="1">
    <citation type="submission" date="2019-06" db="EMBL/GenBank/DDBJ databases">
        <title>An operon consisting of a P-type ATPase gene and a transcriptional regular gene given the different cadmium resistance in Bacillus vietamensis 151-6 and Bacillus marisflavi 151-25.</title>
        <authorList>
            <person name="Yu X."/>
        </authorList>
    </citation>
    <scope>NUCLEOTIDE SEQUENCE [LARGE SCALE GENOMIC DNA]</scope>
    <source>
        <strain evidence="16 17">151-6</strain>
    </source>
</reference>
<sequence>MLERRTPMKVEEAIECLLKYKKRGTIETVEIEKASGRILGENLFADHDVPLFDRSPYDGFAIRAEDTADASSENPVKLEVVSEIGAGSVYDQPLKENQAVRIMTGAPIPEGASAVVMLELVKNLEENGRAYSTINRPYKEGDNISFRGEDTKKGTILAEKGTFINPGIVALLATFGYKEVPVSRKPKVGVLATGSELLEIDEPLVPGKIRNSNSYMVLSQIERAGGEGIFLGQLSDAFDLCFRHVENALQQVDFLITTGGVSVGDYDYLPDIYRKLGANVLFNKVGMRPGSVTTVAEKDGKLLFGLSGNPSACYVGFELFVRPVIRFYLQCPSLFVRSEEAVLGKDFPKPNPFTRFVRGEMTYSGGSVFAAPTGLDKSGVVSSLASANVLIVLPGGTRGYKQGMRVQVLLLDDQQGSDQFGNPFQKKESSEERMQLRE</sequence>
<evidence type="ECO:0000256" key="4">
    <source>
        <dbReference type="ARBA" id="ARBA00010763"/>
    </source>
</evidence>
<keyword evidence="7 13" id="KW-0500">Molybdenum</keyword>
<dbReference type="InterPro" id="IPR036688">
    <property type="entry name" value="MoeA_C_domain_IV_sf"/>
</dbReference>
<dbReference type="Proteomes" id="UP000465062">
    <property type="component" value="Chromosome"/>
</dbReference>
<dbReference type="FunFam" id="3.40.980.10:FF:000004">
    <property type="entry name" value="Molybdopterin molybdenumtransferase"/>
    <property type="match status" value="1"/>
</dbReference>
<dbReference type="Pfam" id="PF03453">
    <property type="entry name" value="MoeA_N"/>
    <property type="match status" value="1"/>
</dbReference>
<dbReference type="FunFam" id="2.40.340.10:FF:000002">
    <property type="entry name" value="Molybdopterin molybdenumtransferase"/>
    <property type="match status" value="1"/>
</dbReference>
<feature type="region of interest" description="Disordered" evidence="14">
    <location>
        <begin position="417"/>
        <end position="438"/>
    </location>
</feature>
<evidence type="ECO:0000313" key="16">
    <source>
        <dbReference type="EMBL" id="QHE62740.1"/>
    </source>
</evidence>
<dbReference type="InterPro" id="IPR005110">
    <property type="entry name" value="MoeA_linker/N"/>
</dbReference>
<dbReference type="GO" id="GO:0006777">
    <property type="term" value="P:Mo-molybdopterin cofactor biosynthetic process"/>
    <property type="evidence" value="ECO:0007669"/>
    <property type="project" value="UniProtKB-UniRule"/>
</dbReference>
<evidence type="ECO:0000256" key="7">
    <source>
        <dbReference type="ARBA" id="ARBA00022505"/>
    </source>
</evidence>
<dbReference type="AlphaFoldDB" id="A0A6I6UVI4"/>
<dbReference type="GO" id="GO:0061599">
    <property type="term" value="F:molybdopterin molybdotransferase activity"/>
    <property type="evidence" value="ECO:0007669"/>
    <property type="project" value="UniProtKB-UniRule"/>
</dbReference>
<gene>
    <name evidence="16" type="ORF">FHE72_18215</name>
</gene>
<keyword evidence="11 13" id="KW-0501">Molybdenum cofactor biosynthesis</keyword>
<evidence type="ECO:0000259" key="15">
    <source>
        <dbReference type="SMART" id="SM00852"/>
    </source>
</evidence>
<evidence type="ECO:0000256" key="2">
    <source>
        <dbReference type="ARBA" id="ARBA00002901"/>
    </source>
</evidence>
<evidence type="ECO:0000256" key="12">
    <source>
        <dbReference type="ARBA" id="ARBA00047317"/>
    </source>
</evidence>